<dbReference type="EMBL" id="AP018216">
    <property type="protein sequence ID" value="BAY67744.1"/>
    <property type="molecule type" value="Genomic_DNA"/>
</dbReference>
<reference evidence="2 3" key="1">
    <citation type="submission" date="2017-06" db="EMBL/GenBank/DDBJ databases">
        <title>Genome sequencing of cyanobaciteial culture collection at National Institute for Environmental Studies (NIES).</title>
        <authorList>
            <person name="Hirose Y."/>
            <person name="Shimura Y."/>
            <person name="Fujisawa T."/>
            <person name="Nakamura Y."/>
            <person name="Kawachi M."/>
        </authorList>
    </citation>
    <scope>NUCLEOTIDE SEQUENCE [LARGE SCALE GENOMIC DNA]</scope>
    <source>
        <strain evidence="2 3">NIES-23</strain>
    </source>
</reference>
<gene>
    <name evidence="2" type="ORF">NIES23_05260</name>
</gene>
<name>A0A1Z4KFJ4_ANAVA</name>
<keyword evidence="1" id="KW-1133">Transmembrane helix</keyword>
<proteinExistence type="predicted"/>
<keyword evidence="1" id="KW-0812">Transmembrane</keyword>
<dbReference type="AlphaFoldDB" id="A0A1Z4KFJ4"/>
<accession>A0A1Z4KFJ4</accession>
<dbReference type="Proteomes" id="UP000217507">
    <property type="component" value="Chromosome"/>
</dbReference>
<evidence type="ECO:0000313" key="3">
    <source>
        <dbReference type="Proteomes" id="UP000217507"/>
    </source>
</evidence>
<sequence>MLGEVVYTPDGEAVAWAEMMRSSDKPFHVYANQTMVHSKQDISISQPFKGNSSIRWEFGCKIPFLGLFWSYILSYLGAFLLQSDN</sequence>
<keyword evidence="1" id="KW-0472">Membrane</keyword>
<evidence type="ECO:0000313" key="2">
    <source>
        <dbReference type="EMBL" id="BAY67744.1"/>
    </source>
</evidence>
<protein>
    <submittedName>
        <fullName evidence="2">Uncharacterized protein</fullName>
    </submittedName>
</protein>
<organism evidence="2 3">
    <name type="scientific">Trichormus variabilis NIES-23</name>
    <dbReference type="NCBI Taxonomy" id="1973479"/>
    <lineage>
        <taxon>Bacteria</taxon>
        <taxon>Bacillati</taxon>
        <taxon>Cyanobacteriota</taxon>
        <taxon>Cyanophyceae</taxon>
        <taxon>Nostocales</taxon>
        <taxon>Nostocaceae</taxon>
        <taxon>Trichormus</taxon>
    </lineage>
</organism>
<evidence type="ECO:0000256" key="1">
    <source>
        <dbReference type="SAM" id="Phobius"/>
    </source>
</evidence>
<feature type="transmembrane region" description="Helical" evidence="1">
    <location>
        <begin position="62"/>
        <end position="81"/>
    </location>
</feature>